<sequence length="243" mass="27690">MTALIGYCFEDGAFLAADTQRILNKPGSSNYWAHFEVSKISKLYENIGFATCGVPVDEAKLSLQMKIKPESTKNEVTTLACKIYGDLLKPVSDIETNLVIFGTDNENGCGFIRRLEWDSAKKEFEIEDYKMGSFFADGFIPLNYEMYAESNLKKAFAPRINGLQLDYWAELMLADIVNWASSNDIVEEYGVNPVDFPIDCLVFRKHKTPFYKRVLKPSPMLSEYIQSKFIEDNFTLKKKPSSQ</sequence>
<dbReference type="RefSeq" id="WP_035667037.1">
    <property type="nucleotide sequence ID" value="NZ_BAUV01000044.1"/>
</dbReference>
<dbReference type="SUPFAM" id="SSF56235">
    <property type="entry name" value="N-terminal nucleophile aminohydrolases (Ntn hydrolases)"/>
    <property type="match status" value="1"/>
</dbReference>
<dbReference type="CDD" id="cd01901">
    <property type="entry name" value="Ntn_hydrolase"/>
    <property type="match status" value="1"/>
</dbReference>
<name>W4QXH6_HALA3</name>
<reference evidence="1 2" key="1">
    <citation type="journal article" date="2014" name="Genome Announc.">
        <title>Draft Genome Sequences of Three Alkaliphilic Bacillus Strains, Bacillus wakoensis JCM 9140T, Bacillus akibai JCM 9157T, and Bacillus hemicellulosilyticus JCM 9152T.</title>
        <authorList>
            <person name="Yuki M."/>
            <person name="Oshima K."/>
            <person name="Suda W."/>
            <person name="Oshida Y."/>
            <person name="Kitamura K."/>
            <person name="Iida T."/>
            <person name="Hattori M."/>
            <person name="Ohkuma M."/>
        </authorList>
    </citation>
    <scope>NUCLEOTIDE SEQUENCE [LARGE SCALE GENOMIC DNA]</scope>
    <source>
        <strain evidence="1 2">JCM 9157</strain>
    </source>
</reference>
<keyword evidence="2" id="KW-1185">Reference proteome</keyword>
<dbReference type="OrthoDB" id="9831049at2"/>
<dbReference type="Proteomes" id="UP000018896">
    <property type="component" value="Unassembled WGS sequence"/>
</dbReference>
<dbReference type="AlphaFoldDB" id="W4QXH6"/>
<evidence type="ECO:0000313" key="1">
    <source>
        <dbReference type="EMBL" id="GAE36835.1"/>
    </source>
</evidence>
<proteinExistence type="predicted"/>
<evidence type="ECO:0000313" key="2">
    <source>
        <dbReference type="Proteomes" id="UP000018896"/>
    </source>
</evidence>
<protein>
    <submittedName>
        <fullName evidence="1">Uncharacterized protein</fullName>
    </submittedName>
</protein>
<gene>
    <name evidence="1" type="ORF">JCM9157_4056</name>
</gene>
<comment type="caution">
    <text evidence="1">The sequence shown here is derived from an EMBL/GenBank/DDBJ whole genome shotgun (WGS) entry which is preliminary data.</text>
</comment>
<accession>W4QXH6</accession>
<organism evidence="1 2">
    <name type="scientific">Halalkalibacter akibai (strain ATCC 43226 / DSM 21942 / CIP 109018 / JCM 9157 / 1139)</name>
    <name type="common">Bacillus akibai</name>
    <dbReference type="NCBI Taxonomy" id="1236973"/>
    <lineage>
        <taxon>Bacteria</taxon>
        <taxon>Bacillati</taxon>
        <taxon>Bacillota</taxon>
        <taxon>Bacilli</taxon>
        <taxon>Bacillales</taxon>
        <taxon>Bacillaceae</taxon>
        <taxon>Halalkalibacter</taxon>
    </lineage>
</organism>
<dbReference type="EMBL" id="BAUV01000044">
    <property type="protein sequence ID" value="GAE36835.1"/>
    <property type="molecule type" value="Genomic_DNA"/>
</dbReference>
<dbReference type="InterPro" id="IPR029055">
    <property type="entry name" value="Ntn_hydrolases_N"/>
</dbReference>